<evidence type="ECO:0000313" key="4">
    <source>
        <dbReference type="Proteomes" id="UP000669179"/>
    </source>
</evidence>
<dbReference type="GO" id="GO:0008757">
    <property type="term" value="F:S-adenosylmethionine-dependent methyltransferase activity"/>
    <property type="evidence" value="ECO:0007669"/>
    <property type="project" value="InterPro"/>
</dbReference>
<dbReference type="InterPro" id="IPR013216">
    <property type="entry name" value="Methyltransf_11"/>
</dbReference>
<reference evidence="3" key="1">
    <citation type="submission" date="2021-03" db="EMBL/GenBank/DDBJ databases">
        <authorList>
            <person name="Kanchanasin P."/>
            <person name="Saeng-In P."/>
            <person name="Phongsopitanun W."/>
            <person name="Yuki M."/>
            <person name="Kudo T."/>
            <person name="Ohkuma M."/>
            <person name="Tanasupawat S."/>
        </authorList>
    </citation>
    <scope>NUCLEOTIDE SEQUENCE</scope>
    <source>
        <strain evidence="3">GKU 128</strain>
    </source>
</reference>
<dbReference type="Pfam" id="PF08241">
    <property type="entry name" value="Methyltransf_11"/>
    <property type="match status" value="1"/>
</dbReference>
<proteinExistence type="predicted"/>
<comment type="caution">
    <text evidence="3">The sequence shown here is derived from an EMBL/GenBank/DDBJ whole genome shotgun (WGS) entry which is preliminary data.</text>
</comment>
<name>A0A939PHG7_9ACTN</name>
<gene>
    <name evidence="3" type="ORF">J4573_34995</name>
</gene>
<dbReference type="Gene3D" id="3.40.50.150">
    <property type="entry name" value="Vaccinia Virus protein VP39"/>
    <property type="match status" value="1"/>
</dbReference>
<evidence type="ECO:0000256" key="1">
    <source>
        <dbReference type="ARBA" id="ARBA00022679"/>
    </source>
</evidence>
<accession>A0A939PHG7</accession>
<dbReference type="PANTHER" id="PTHR43861:SF3">
    <property type="entry name" value="PUTATIVE (AFU_ORTHOLOGUE AFUA_2G14390)-RELATED"/>
    <property type="match status" value="1"/>
</dbReference>
<dbReference type="Proteomes" id="UP000669179">
    <property type="component" value="Unassembled WGS sequence"/>
</dbReference>
<keyword evidence="1" id="KW-0808">Transferase</keyword>
<organism evidence="3 4">
    <name type="scientific">Actinomadura barringtoniae</name>
    <dbReference type="NCBI Taxonomy" id="1427535"/>
    <lineage>
        <taxon>Bacteria</taxon>
        <taxon>Bacillati</taxon>
        <taxon>Actinomycetota</taxon>
        <taxon>Actinomycetes</taxon>
        <taxon>Streptosporangiales</taxon>
        <taxon>Thermomonosporaceae</taxon>
        <taxon>Actinomadura</taxon>
    </lineage>
</organism>
<dbReference type="PANTHER" id="PTHR43861">
    <property type="entry name" value="TRANS-ACONITATE 2-METHYLTRANSFERASE-RELATED"/>
    <property type="match status" value="1"/>
</dbReference>
<evidence type="ECO:0000259" key="2">
    <source>
        <dbReference type="Pfam" id="PF08241"/>
    </source>
</evidence>
<keyword evidence="3" id="KW-0489">Methyltransferase</keyword>
<keyword evidence="4" id="KW-1185">Reference proteome</keyword>
<dbReference type="GO" id="GO:0032259">
    <property type="term" value="P:methylation"/>
    <property type="evidence" value="ECO:0007669"/>
    <property type="project" value="UniProtKB-KW"/>
</dbReference>
<dbReference type="EMBL" id="JAGEOJ010000016">
    <property type="protein sequence ID" value="MBO2452342.1"/>
    <property type="molecule type" value="Genomic_DNA"/>
</dbReference>
<dbReference type="RefSeq" id="WP_208260299.1">
    <property type="nucleotide sequence ID" value="NZ_JAGEOJ010000016.1"/>
</dbReference>
<evidence type="ECO:0000313" key="3">
    <source>
        <dbReference type="EMBL" id="MBO2452342.1"/>
    </source>
</evidence>
<feature type="domain" description="Methyltransferase type 11" evidence="2">
    <location>
        <begin position="48"/>
        <end position="143"/>
    </location>
</feature>
<protein>
    <submittedName>
        <fullName evidence="3">Methyltransferase domain-containing protein</fullName>
    </submittedName>
</protein>
<dbReference type="SUPFAM" id="SSF53335">
    <property type="entry name" value="S-adenosyl-L-methionine-dependent methyltransferases"/>
    <property type="match status" value="1"/>
</dbReference>
<dbReference type="AlphaFoldDB" id="A0A939PHG7"/>
<dbReference type="InterPro" id="IPR029063">
    <property type="entry name" value="SAM-dependent_MTases_sf"/>
</dbReference>
<sequence>MTEVKGATVAAQQGKRARGSSRVRNAVLWDALRRVLDRIAPEGPSDVVDVGGGTGGFAVPLAELGHRVTVVDASPDALAALERRADEAGVTVRAVQGDAVDLPDLLGEGAADLVLCHSVLEYVDDPAAAMAALTTTVRPGGSVSVLVAGQVAAVLHRAVAGHFDEALRVLDDPAGRFGDGDRMPRRFTRETLSELVASAGLTVGELHGVRIFADLVPSGLIDAEQTGAAGRSHGGETRAAEALIALESAAAVHPILRELATQLHVLAHN</sequence>